<gene>
    <name evidence="2" type="ORF">F2Q69_00015610</name>
</gene>
<accession>A0A8S9QXS5</accession>
<dbReference type="AlphaFoldDB" id="A0A8S9QXS5"/>
<name>A0A8S9QXS5_BRACR</name>
<protein>
    <submittedName>
        <fullName evidence="2">Uncharacterized protein</fullName>
    </submittedName>
</protein>
<dbReference type="Proteomes" id="UP000712600">
    <property type="component" value="Unassembled WGS sequence"/>
</dbReference>
<dbReference type="Gene3D" id="3.30.750.24">
    <property type="entry name" value="STAS domain"/>
    <property type="match status" value="1"/>
</dbReference>
<feature type="region of interest" description="Disordered" evidence="1">
    <location>
        <begin position="47"/>
        <end position="81"/>
    </location>
</feature>
<proteinExistence type="predicted"/>
<dbReference type="InterPro" id="IPR036513">
    <property type="entry name" value="STAS_dom_sf"/>
</dbReference>
<reference evidence="2" key="1">
    <citation type="submission" date="2019-12" db="EMBL/GenBank/DDBJ databases">
        <title>Genome sequencing and annotation of Brassica cretica.</title>
        <authorList>
            <person name="Studholme D.J."/>
            <person name="Sarris P."/>
        </authorList>
    </citation>
    <scope>NUCLEOTIDE SEQUENCE</scope>
    <source>
        <strain evidence="2">PFS-109/04</strain>
        <tissue evidence="2">Leaf</tissue>
    </source>
</reference>
<evidence type="ECO:0000313" key="3">
    <source>
        <dbReference type="Proteomes" id="UP000712600"/>
    </source>
</evidence>
<organism evidence="2 3">
    <name type="scientific">Brassica cretica</name>
    <name type="common">Mustard</name>
    <dbReference type="NCBI Taxonomy" id="69181"/>
    <lineage>
        <taxon>Eukaryota</taxon>
        <taxon>Viridiplantae</taxon>
        <taxon>Streptophyta</taxon>
        <taxon>Embryophyta</taxon>
        <taxon>Tracheophyta</taxon>
        <taxon>Spermatophyta</taxon>
        <taxon>Magnoliopsida</taxon>
        <taxon>eudicotyledons</taxon>
        <taxon>Gunneridae</taxon>
        <taxon>Pentapetalae</taxon>
        <taxon>rosids</taxon>
        <taxon>malvids</taxon>
        <taxon>Brassicales</taxon>
        <taxon>Brassicaceae</taxon>
        <taxon>Brassiceae</taxon>
        <taxon>Brassica</taxon>
    </lineage>
</organism>
<evidence type="ECO:0000256" key="1">
    <source>
        <dbReference type="SAM" id="MobiDB-lite"/>
    </source>
</evidence>
<evidence type="ECO:0000313" key="2">
    <source>
        <dbReference type="EMBL" id="KAF3556108.1"/>
    </source>
</evidence>
<dbReference type="EMBL" id="QGKX02000996">
    <property type="protein sequence ID" value="KAF3556108.1"/>
    <property type="molecule type" value="Genomic_DNA"/>
</dbReference>
<sequence>MRFLNVKCKETLFAQFAFATIWILSYGEEELSTNNQVTPLQHSARRRITGEDDHPRYSLCSDQPSRSKPKHLSPLDDQDVATKPTLFDPQLVLANPKGEAVKKLTRSKFVGDNLGKEWMFLAVGEAVEACSYMLHTLRTVPASKEPWNNV</sequence>
<comment type="caution">
    <text evidence="2">The sequence shown here is derived from an EMBL/GenBank/DDBJ whole genome shotgun (WGS) entry which is preliminary data.</text>
</comment>